<organism evidence="2 3">
    <name type="scientific">Bonamia ostreae</name>
    <dbReference type="NCBI Taxonomy" id="126728"/>
    <lineage>
        <taxon>Eukaryota</taxon>
        <taxon>Sar</taxon>
        <taxon>Rhizaria</taxon>
        <taxon>Endomyxa</taxon>
        <taxon>Ascetosporea</taxon>
        <taxon>Haplosporida</taxon>
        <taxon>Bonamia</taxon>
    </lineage>
</organism>
<keyword evidence="3" id="KW-1185">Reference proteome</keyword>
<reference evidence="2 3" key="1">
    <citation type="journal article" date="2024" name="BMC Biol.">
        <title>Comparative genomics of Ascetosporea gives new insight into the evolutionary basis for animal parasitism in Rhizaria.</title>
        <authorList>
            <person name="Hiltunen Thoren M."/>
            <person name="Onut-Brannstrom I."/>
            <person name="Alfjorden A."/>
            <person name="Peckova H."/>
            <person name="Swords F."/>
            <person name="Hooper C."/>
            <person name="Holzer A.S."/>
            <person name="Bass D."/>
            <person name="Burki F."/>
        </authorList>
    </citation>
    <scope>NUCLEOTIDE SEQUENCE [LARGE SCALE GENOMIC DNA]</scope>
    <source>
        <strain evidence="2">20-A016</strain>
    </source>
</reference>
<protein>
    <submittedName>
        <fullName evidence="2">Uncharacterized protein</fullName>
    </submittedName>
</protein>
<dbReference type="EMBL" id="JBDODL010000759">
    <property type="protein sequence ID" value="MES1920608.1"/>
    <property type="molecule type" value="Genomic_DNA"/>
</dbReference>
<sequence length="349" mass="41503">MESYLNSSTISLSRLPVFKNITKSRNFEETAVGLKPKHSNVQNYLSFFNEIHCKSEKIDKLKNHLLKLMEEKQILLQITSFEKLFEKVFIEKYRFVFVFQPRVFEARHVLENYVECGYYTPFICCFEYGPFAVFAFHSANNVTMTPLDEALEVDYDNLFRFFIVYLNYLDYCNLEIDRELKNSTIFFDQCNNVILDDFNVSCSMDSFQSRQKNTRIVSRFFENFWGSISNLGLFLKVVERLAALPSNKSIKSIFLMKYFEKNSDRYLPEVFLQQYDKSTKIVTLYLIDGQVYRFNATNPFCLTYLKWNIYITRNFDDSVLVRKNLGSYKYQKTIRGSNSKIFFAVFTYY</sequence>
<name>A0ABV2ALQ7_9EUKA</name>
<comment type="caution">
    <text evidence="2">The sequence shown here is derived from an EMBL/GenBank/DDBJ whole genome shotgun (WGS) entry which is preliminary data.</text>
</comment>
<accession>A0ABV2ALQ7</accession>
<evidence type="ECO:0000313" key="2">
    <source>
        <dbReference type="EMBL" id="MES1920608.1"/>
    </source>
</evidence>
<evidence type="ECO:0000256" key="1">
    <source>
        <dbReference type="SAM" id="Coils"/>
    </source>
</evidence>
<gene>
    <name evidence="2" type="ORF">MHBO_002260</name>
</gene>
<dbReference type="Proteomes" id="UP001439008">
    <property type="component" value="Unassembled WGS sequence"/>
</dbReference>
<keyword evidence="1" id="KW-0175">Coiled coil</keyword>
<evidence type="ECO:0000313" key="3">
    <source>
        <dbReference type="Proteomes" id="UP001439008"/>
    </source>
</evidence>
<proteinExistence type="predicted"/>
<feature type="coiled-coil region" evidence="1">
    <location>
        <begin position="51"/>
        <end position="78"/>
    </location>
</feature>